<sequence>MKKLLLVFAFTLLGVTSSFSQGSWNFGVNGGIPVGDVEEFTTFHLGTDIAYRFSFADMFEVGPMVGYSHYFGDEVTVAGATFDYDDIQFLPVAASARLNFVELFYLGADLGYAVGINDGNDGGFYYRPLVGVDLGLLGINVSYSGVSMDGGSVASVNLGVDFGI</sequence>
<organism evidence="2 3">
    <name type="scientific">Salegentibacter chungangensis</name>
    <dbReference type="NCBI Taxonomy" id="1335724"/>
    <lineage>
        <taxon>Bacteria</taxon>
        <taxon>Pseudomonadati</taxon>
        <taxon>Bacteroidota</taxon>
        <taxon>Flavobacteriia</taxon>
        <taxon>Flavobacteriales</taxon>
        <taxon>Flavobacteriaceae</taxon>
        <taxon>Salegentibacter</taxon>
    </lineage>
</organism>
<reference evidence="3" key="1">
    <citation type="journal article" date="2019" name="Int. J. Syst. Evol. Microbiol.">
        <title>The Global Catalogue of Microorganisms (GCM) 10K type strain sequencing project: providing services to taxonomists for standard genome sequencing and annotation.</title>
        <authorList>
            <consortium name="The Broad Institute Genomics Platform"/>
            <consortium name="The Broad Institute Genome Sequencing Center for Infectious Disease"/>
            <person name="Wu L."/>
            <person name="Ma J."/>
        </authorList>
    </citation>
    <scope>NUCLEOTIDE SEQUENCE [LARGE SCALE GENOMIC DNA]</scope>
    <source>
        <strain evidence="3">CCUG 64793</strain>
    </source>
</reference>
<feature type="chain" id="PRO_5045064177" description="Outer membrane protein beta-barrel domain-containing protein" evidence="1">
    <location>
        <begin position="21"/>
        <end position="164"/>
    </location>
</feature>
<keyword evidence="3" id="KW-1185">Reference proteome</keyword>
<dbReference type="EMBL" id="JBHTLI010000001">
    <property type="protein sequence ID" value="MFD1096192.1"/>
    <property type="molecule type" value="Genomic_DNA"/>
</dbReference>
<feature type="signal peptide" evidence="1">
    <location>
        <begin position="1"/>
        <end position="20"/>
    </location>
</feature>
<dbReference type="RefSeq" id="WP_380745507.1">
    <property type="nucleotide sequence ID" value="NZ_JBHTLI010000001.1"/>
</dbReference>
<evidence type="ECO:0000313" key="2">
    <source>
        <dbReference type="EMBL" id="MFD1096192.1"/>
    </source>
</evidence>
<dbReference type="Proteomes" id="UP001597131">
    <property type="component" value="Unassembled WGS sequence"/>
</dbReference>
<evidence type="ECO:0008006" key="4">
    <source>
        <dbReference type="Google" id="ProtNLM"/>
    </source>
</evidence>
<evidence type="ECO:0000313" key="3">
    <source>
        <dbReference type="Proteomes" id="UP001597131"/>
    </source>
</evidence>
<comment type="caution">
    <text evidence="2">The sequence shown here is derived from an EMBL/GenBank/DDBJ whole genome shotgun (WGS) entry which is preliminary data.</text>
</comment>
<protein>
    <recommendedName>
        <fullName evidence="4">Outer membrane protein beta-barrel domain-containing protein</fullName>
    </recommendedName>
</protein>
<name>A0ABW3NUG3_9FLAO</name>
<proteinExistence type="predicted"/>
<keyword evidence="1" id="KW-0732">Signal</keyword>
<evidence type="ECO:0000256" key="1">
    <source>
        <dbReference type="SAM" id="SignalP"/>
    </source>
</evidence>
<gene>
    <name evidence="2" type="ORF">ACFQ3Q_10565</name>
</gene>
<accession>A0ABW3NUG3</accession>